<protein>
    <submittedName>
        <fullName evidence="2">Uncharacterized protein</fullName>
    </submittedName>
</protein>
<evidence type="ECO:0000256" key="1">
    <source>
        <dbReference type="SAM" id="MobiDB-lite"/>
    </source>
</evidence>
<comment type="caution">
    <text evidence="2">The sequence shown here is derived from an EMBL/GenBank/DDBJ whole genome shotgun (WGS) entry which is preliminary data.</text>
</comment>
<evidence type="ECO:0000313" key="2">
    <source>
        <dbReference type="EMBL" id="KKL21392.1"/>
    </source>
</evidence>
<reference evidence="2" key="1">
    <citation type="journal article" date="2015" name="Nature">
        <title>Complex archaea that bridge the gap between prokaryotes and eukaryotes.</title>
        <authorList>
            <person name="Spang A."/>
            <person name="Saw J.H."/>
            <person name="Jorgensen S.L."/>
            <person name="Zaremba-Niedzwiedzka K."/>
            <person name="Martijn J."/>
            <person name="Lind A.E."/>
            <person name="van Eijk R."/>
            <person name="Schleper C."/>
            <person name="Guy L."/>
            <person name="Ettema T.J."/>
        </authorList>
    </citation>
    <scope>NUCLEOTIDE SEQUENCE</scope>
</reference>
<dbReference type="AlphaFoldDB" id="A0A0F9C525"/>
<feature type="non-terminal residue" evidence="2">
    <location>
        <position position="1"/>
    </location>
</feature>
<accession>A0A0F9C525</accession>
<sequence length="387" mass="41564">GLGTFRPTGARVDSPNEPKGLSEVLSDPEGLFAAIQSGQIKISDLIGGGQQPSAFTKDAGLAGIVPGTPEYLDAFERRYGQDEQAILSAELLASIQEEKVLKARGERTDKVEENRKFKARGRIAVKDHFSLANEAIALQRDLQKTLLQTGLPGGDKLRGGTAIVGAVQEFFGVDSPQAKIIVEKRDRLKKLLSVTLVDSIKAMKGVVSVARQQALMKALPTLDNSAVANAQLFGDQMKSLLDEADINGFEVGARDFIEQFIADPLAGLQPQAQAGAETVGDFATRQFEAAKGATGDAAQFAAEQFGKAKDAVGDEIERRKPQADLLAKKAASELRPFLEKAKAGTIKAVEMAKLTLEDVQQLTAEDIKNWTKEQRAALEKRLDALGL</sequence>
<feature type="region of interest" description="Disordered" evidence="1">
    <location>
        <begin position="1"/>
        <end position="21"/>
    </location>
</feature>
<dbReference type="EMBL" id="LAZR01037749">
    <property type="protein sequence ID" value="KKL21392.1"/>
    <property type="molecule type" value="Genomic_DNA"/>
</dbReference>
<gene>
    <name evidence="2" type="ORF">LCGC14_2445930</name>
</gene>
<organism evidence="2">
    <name type="scientific">marine sediment metagenome</name>
    <dbReference type="NCBI Taxonomy" id="412755"/>
    <lineage>
        <taxon>unclassified sequences</taxon>
        <taxon>metagenomes</taxon>
        <taxon>ecological metagenomes</taxon>
    </lineage>
</organism>
<name>A0A0F9C525_9ZZZZ</name>
<proteinExistence type="predicted"/>